<dbReference type="OrthoDB" id="201024at2759"/>
<feature type="region of interest" description="Disordered" evidence="1">
    <location>
        <begin position="77"/>
        <end position="101"/>
    </location>
</feature>
<feature type="region of interest" description="Disordered" evidence="1">
    <location>
        <begin position="171"/>
        <end position="190"/>
    </location>
</feature>
<proteinExistence type="predicted"/>
<dbReference type="AlphaFoldDB" id="K0RAH7"/>
<feature type="compositionally biased region" description="Basic and acidic residues" evidence="1">
    <location>
        <begin position="266"/>
        <end position="280"/>
    </location>
</feature>
<feature type="compositionally biased region" description="Polar residues" evidence="1">
    <location>
        <begin position="1"/>
        <end position="29"/>
    </location>
</feature>
<feature type="compositionally biased region" description="Basic and acidic residues" evidence="1">
    <location>
        <begin position="345"/>
        <end position="372"/>
    </location>
</feature>
<feature type="region of interest" description="Disordered" evidence="1">
    <location>
        <begin position="256"/>
        <end position="292"/>
    </location>
</feature>
<comment type="caution">
    <text evidence="2">The sequence shown here is derived from an EMBL/GenBank/DDBJ whole genome shotgun (WGS) entry which is preliminary data.</text>
</comment>
<dbReference type="EMBL" id="AGNL01048029">
    <property type="protein sequence ID" value="EJK46056.1"/>
    <property type="molecule type" value="Genomic_DNA"/>
</dbReference>
<keyword evidence="3" id="KW-1185">Reference proteome</keyword>
<feature type="region of interest" description="Disordered" evidence="1">
    <location>
        <begin position="1"/>
        <end position="40"/>
    </location>
</feature>
<evidence type="ECO:0000313" key="2">
    <source>
        <dbReference type="EMBL" id="EJK46056.1"/>
    </source>
</evidence>
<feature type="compositionally biased region" description="Polar residues" evidence="1">
    <location>
        <begin position="77"/>
        <end position="93"/>
    </location>
</feature>
<protein>
    <submittedName>
        <fullName evidence="2">Uncharacterized protein</fullName>
    </submittedName>
</protein>
<evidence type="ECO:0000313" key="3">
    <source>
        <dbReference type="Proteomes" id="UP000266841"/>
    </source>
</evidence>
<feature type="region of interest" description="Disordered" evidence="1">
    <location>
        <begin position="48"/>
        <end position="67"/>
    </location>
</feature>
<reference evidence="2 3" key="1">
    <citation type="journal article" date="2012" name="Genome Biol.">
        <title>Genome and low-iron response of an oceanic diatom adapted to chronic iron limitation.</title>
        <authorList>
            <person name="Lommer M."/>
            <person name="Specht M."/>
            <person name="Roy A.S."/>
            <person name="Kraemer L."/>
            <person name="Andreson R."/>
            <person name="Gutowska M.A."/>
            <person name="Wolf J."/>
            <person name="Bergner S.V."/>
            <person name="Schilhabel M.B."/>
            <person name="Klostermeier U.C."/>
            <person name="Beiko R.G."/>
            <person name="Rosenstiel P."/>
            <person name="Hippler M."/>
            <person name="Laroche J."/>
        </authorList>
    </citation>
    <scope>NUCLEOTIDE SEQUENCE [LARGE SCALE GENOMIC DNA]</scope>
    <source>
        <strain evidence="2 3">CCMP1005</strain>
    </source>
</reference>
<accession>K0RAH7</accession>
<evidence type="ECO:0000256" key="1">
    <source>
        <dbReference type="SAM" id="MobiDB-lite"/>
    </source>
</evidence>
<feature type="compositionally biased region" description="Polar residues" evidence="1">
    <location>
        <begin position="172"/>
        <end position="190"/>
    </location>
</feature>
<organism evidence="2 3">
    <name type="scientific">Thalassiosira oceanica</name>
    <name type="common">Marine diatom</name>
    <dbReference type="NCBI Taxonomy" id="159749"/>
    <lineage>
        <taxon>Eukaryota</taxon>
        <taxon>Sar</taxon>
        <taxon>Stramenopiles</taxon>
        <taxon>Ochrophyta</taxon>
        <taxon>Bacillariophyta</taxon>
        <taxon>Coscinodiscophyceae</taxon>
        <taxon>Thalassiosirophycidae</taxon>
        <taxon>Thalassiosirales</taxon>
        <taxon>Thalassiosiraceae</taxon>
        <taxon>Thalassiosira</taxon>
    </lineage>
</organism>
<sequence>MLTESLSSSAWPSLTVQPPTVTGENNSSWEMIAEEDEPSVGDRVVILPSDDTSRTCPSVETSVRRRERSATICGLQVSATKEQSNESVSSGSALRSPRRHLRRCASTPDLLVSDNAHEIIVEDESDSSSEEEGEAEAVNVLALEEESFEVVTEGETEIGEQVMIDSDEESGTFVSAPSEGTSSWTMATTPSAGAWGDSNMTKKTPSFADMLKINMSSGVGEWGTNKEETEARLKNVQNKHRIRVRTKPKIVVTEMKHALSTGDLTKMAEMEEERERDLGRNRRPRRQLSAMMEEEEADLMIGRGSGDGGGTTGGDCGYVLGDTDAMDFYHRKEAGSKSTHNKKKERPDEAKRKEISMHKKDMQRKKQAEKGGSKGGGGAKKKKTQQFGGKKERRRL</sequence>
<gene>
    <name evidence="2" type="ORF">THAOC_35298</name>
</gene>
<feature type="region of interest" description="Disordered" evidence="1">
    <location>
        <begin position="330"/>
        <end position="396"/>
    </location>
</feature>
<dbReference type="eggNOG" id="ENOG502SYYS">
    <property type="taxonomic scope" value="Eukaryota"/>
</dbReference>
<dbReference type="Proteomes" id="UP000266841">
    <property type="component" value="Unassembled WGS sequence"/>
</dbReference>
<name>K0RAH7_THAOC</name>